<dbReference type="RefSeq" id="WP_083645274.1">
    <property type="nucleotide sequence ID" value="NZ_AMRU01000005.1"/>
</dbReference>
<accession>A0A1L7I7P7</accession>
<proteinExistence type="predicted"/>
<organism evidence="1 2">
    <name type="scientific">Christiangramia flava JLT2011</name>
    <dbReference type="NCBI Taxonomy" id="1229726"/>
    <lineage>
        <taxon>Bacteria</taxon>
        <taxon>Pseudomonadati</taxon>
        <taxon>Bacteroidota</taxon>
        <taxon>Flavobacteriia</taxon>
        <taxon>Flavobacteriales</taxon>
        <taxon>Flavobacteriaceae</taxon>
        <taxon>Christiangramia</taxon>
    </lineage>
</organism>
<dbReference type="OrthoDB" id="1421367at2"/>
<reference evidence="1 2" key="1">
    <citation type="submission" date="2016-07" db="EMBL/GenBank/DDBJ databases">
        <title>Multi-omics approach to identify versatile polysaccharide utilization systems of a marine flavobacterium Gramella flava.</title>
        <authorList>
            <person name="Tang K."/>
        </authorList>
    </citation>
    <scope>NUCLEOTIDE SEQUENCE [LARGE SCALE GENOMIC DNA]</scope>
    <source>
        <strain evidence="1 2">JLT2011</strain>
    </source>
</reference>
<dbReference type="Gene3D" id="3.20.80.10">
    <property type="entry name" value="Regulatory factor, effector binding domain"/>
    <property type="match status" value="1"/>
</dbReference>
<evidence type="ECO:0000313" key="1">
    <source>
        <dbReference type="EMBL" id="APU69638.1"/>
    </source>
</evidence>
<gene>
    <name evidence="1" type="ORF">GRFL_2914</name>
</gene>
<name>A0A1L7I7P7_9FLAO</name>
<dbReference type="STRING" id="1229726.GRFL_2914"/>
<dbReference type="EMBL" id="CP016359">
    <property type="protein sequence ID" value="APU69638.1"/>
    <property type="molecule type" value="Genomic_DNA"/>
</dbReference>
<dbReference type="InterPro" id="IPR011256">
    <property type="entry name" value="Reg_factor_effector_dom_sf"/>
</dbReference>
<protein>
    <submittedName>
        <fullName evidence="1">Uncharacterized protein</fullName>
    </submittedName>
</protein>
<dbReference type="KEGG" id="gfl:GRFL_2914"/>
<dbReference type="Proteomes" id="UP000186230">
    <property type="component" value="Chromosome"/>
</dbReference>
<sequence>MNKIVSIVLFLLIAGMIWFFFVKQYDYEFQFETRYGQGVAFREISHWKELNKEYSKLEQTGVREFDAISQSLQTENARLDFLWNFESDTDSITKVKVWVRSNKDRFKNRFQILNPFAENVFIDSIKTDMLDLMKNLKKQQSSYSVKLEDSLKMSPAFDCICHHSEAIPVQSKAMEMVQTIGYLEEYVLDHQLKLTGNPFVKITAWDRQNDKVDFDFCFPVNLAQDIRPEGKVEFRQVPSSLSLQAVFHGNYRISDLAWYDLIAQARAQNLKTSALPLEIFYNNPKTDIHAPQWRADVFLPVIDQP</sequence>
<evidence type="ECO:0000313" key="2">
    <source>
        <dbReference type="Proteomes" id="UP000186230"/>
    </source>
</evidence>
<dbReference type="AlphaFoldDB" id="A0A1L7I7P7"/>
<keyword evidence="2" id="KW-1185">Reference proteome</keyword>